<evidence type="ECO:0000313" key="2">
    <source>
        <dbReference type="EMBL" id="CAD7398049.1"/>
    </source>
</evidence>
<feature type="domain" description="BROMI C-terminal Rab TBC-like" evidence="1">
    <location>
        <begin position="249"/>
        <end position="614"/>
    </location>
</feature>
<sequence length="643" mass="72725">MPSTLHDRRGSQRTCLLSFILRVSSTPKGVALLLSENGLIEDVLRVQMCSPYVPWEDTQFRGAVSLLGATPEGVAVLSSESSGILRDSLNRLWAAYEDPEFMLSSNTMPTRAMQDFINVLCSLTYTFQGSFVDGGEQTTWLPALRTDIGIYRGGRQHGSDKSVVVTIMLSCRHRVQQGHKITWNLTTTDISTDTDIISVVALLSEKDDESSDETLVEFVGPTKLSELLTFESCVEPWHYVGLLTLRLLTSDLNVCLYLINKLNFQDHLLKLQSENTINSEFDNFTLNSSCDEKDMIIDAHSLLRHQILVATYVIGGPSERTLPSTELCEGLDEEESVPFLFSSYPPPQSYFKQTEVSPKSQTELHRFLKETRHGPHDSSWLLHARKAYRLSCHNDIKPLVLLDLFNQVAKCFYSDVTHQVDWSNVIPDTLFPAELEGIQLTIRYGVNCGLLQARPQNFDNLSYLLKQSHGINDTPSSFEGFDWFLATAFLVSGGNLDRCYLLLNNIICLPTSKYMWSNNHSFGSDSTFGHLLECVVSAELPQCFAALQTSGVSWWLVCRRWIRQCFWNVLDWQQICHWLALCSLESPDYIVYFCVSLLRHLQPSLLIASANQRLCDTIKIISALEMFPRTLSCMSCCYDPRFG</sequence>
<gene>
    <name evidence="2" type="ORF">TPSB3V08_LOCUS1476</name>
</gene>
<proteinExistence type="predicted"/>
<name>A0A7R9CMZ9_TIMPO</name>
<organism evidence="2">
    <name type="scientific">Timema poppense</name>
    <name type="common">Walking stick</name>
    <dbReference type="NCBI Taxonomy" id="170557"/>
    <lineage>
        <taxon>Eukaryota</taxon>
        <taxon>Metazoa</taxon>
        <taxon>Ecdysozoa</taxon>
        <taxon>Arthropoda</taxon>
        <taxon>Hexapoda</taxon>
        <taxon>Insecta</taxon>
        <taxon>Pterygota</taxon>
        <taxon>Neoptera</taxon>
        <taxon>Polyneoptera</taxon>
        <taxon>Phasmatodea</taxon>
        <taxon>Timematodea</taxon>
        <taxon>Timematoidea</taxon>
        <taxon>Timematidae</taxon>
        <taxon>Timema</taxon>
    </lineage>
</organism>
<dbReference type="InterPro" id="IPR035969">
    <property type="entry name" value="Rab-GAP_TBC_sf"/>
</dbReference>
<dbReference type="SUPFAM" id="SSF47923">
    <property type="entry name" value="Ypt/Rab-GAP domain of gyp1p"/>
    <property type="match status" value="1"/>
</dbReference>
<reference evidence="2" key="1">
    <citation type="submission" date="2020-11" db="EMBL/GenBank/DDBJ databases">
        <authorList>
            <person name="Tran Van P."/>
        </authorList>
    </citation>
    <scope>NUCLEOTIDE SEQUENCE</scope>
</reference>
<dbReference type="Pfam" id="PF23440">
    <property type="entry name" value="BROMI_C"/>
    <property type="match status" value="1"/>
</dbReference>
<accession>A0A7R9CMZ9</accession>
<dbReference type="EMBL" id="OD000532">
    <property type="protein sequence ID" value="CAD7398049.1"/>
    <property type="molecule type" value="Genomic_DNA"/>
</dbReference>
<dbReference type="InterPro" id="IPR055392">
    <property type="entry name" value="BROMI_C"/>
</dbReference>
<dbReference type="AlphaFoldDB" id="A0A7R9CMZ9"/>
<evidence type="ECO:0000259" key="1">
    <source>
        <dbReference type="Pfam" id="PF23440"/>
    </source>
</evidence>
<protein>
    <recommendedName>
        <fullName evidence="1">BROMI C-terminal Rab TBC-like domain-containing protein</fullName>
    </recommendedName>
</protein>
<dbReference type="Gene3D" id="1.10.472.80">
    <property type="entry name" value="Ypt/Rab-GAP domain of gyp1p, domain 3"/>
    <property type="match status" value="1"/>
</dbReference>